<dbReference type="PROSITE" id="PS50842">
    <property type="entry name" value="EXPANSIN_EG45"/>
    <property type="match status" value="1"/>
</dbReference>
<reference evidence="4 5" key="1">
    <citation type="journal article" date="2014" name="Genome Biol. Evol.">
        <title>The secreted proteins of Achlya hypogyna and Thraustotheca clavata identify the ancestral oomycete secretome and reveal gene acquisitions by horizontal gene transfer.</title>
        <authorList>
            <person name="Misner I."/>
            <person name="Blouin N."/>
            <person name="Leonard G."/>
            <person name="Richards T.A."/>
            <person name="Lane C.E."/>
        </authorList>
    </citation>
    <scope>NUCLEOTIDE SEQUENCE [LARGE SCALE GENOMIC DNA]</scope>
    <source>
        <strain evidence="4 5">ATCC 48635</strain>
    </source>
</reference>
<dbReference type="OrthoDB" id="165810at2759"/>
<dbReference type="InterPro" id="IPR051477">
    <property type="entry name" value="Expansin_CellWall"/>
</dbReference>
<organism evidence="4 5">
    <name type="scientific">Achlya hypogyna</name>
    <name type="common">Oomycete</name>
    <name type="synonym">Protoachlya hypogyna</name>
    <dbReference type="NCBI Taxonomy" id="1202772"/>
    <lineage>
        <taxon>Eukaryota</taxon>
        <taxon>Sar</taxon>
        <taxon>Stramenopiles</taxon>
        <taxon>Oomycota</taxon>
        <taxon>Saprolegniomycetes</taxon>
        <taxon>Saprolegniales</taxon>
        <taxon>Achlyaceae</taxon>
        <taxon>Achlya</taxon>
    </lineage>
</organism>
<dbReference type="InterPro" id="IPR001153">
    <property type="entry name" value="Barwin_dom"/>
</dbReference>
<dbReference type="AlphaFoldDB" id="A0A1V9YTQ2"/>
<dbReference type="CDD" id="cd22271">
    <property type="entry name" value="DPBB_EXP_N-like"/>
    <property type="match status" value="1"/>
</dbReference>
<dbReference type="InterPro" id="IPR036908">
    <property type="entry name" value="RlpA-like_sf"/>
</dbReference>
<feature type="signal peptide" evidence="2">
    <location>
        <begin position="1"/>
        <end position="15"/>
    </location>
</feature>
<dbReference type="InterPro" id="IPR036749">
    <property type="entry name" value="Expansin_CBD_sf"/>
</dbReference>
<dbReference type="Gene3D" id="2.60.40.760">
    <property type="entry name" value="Expansin, cellulose-binding-like domain"/>
    <property type="match status" value="1"/>
</dbReference>
<dbReference type="SUPFAM" id="SSF50685">
    <property type="entry name" value="Barwin-like endoglucanases"/>
    <property type="match status" value="1"/>
</dbReference>
<feature type="non-terminal residue" evidence="4">
    <location>
        <position position="208"/>
    </location>
</feature>
<evidence type="ECO:0000256" key="2">
    <source>
        <dbReference type="SAM" id="SignalP"/>
    </source>
</evidence>
<evidence type="ECO:0000256" key="1">
    <source>
        <dbReference type="ARBA" id="ARBA00022729"/>
    </source>
</evidence>
<dbReference type="GO" id="GO:0042742">
    <property type="term" value="P:defense response to bacterium"/>
    <property type="evidence" value="ECO:0007669"/>
    <property type="project" value="InterPro"/>
</dbReference>
<keyword evidence="5" id="KW-1185">Reference proteome</keyword>
<dbReference type="InterPro" id="IPR007112">
    <property type="entry name" value="Expansin/allergen_DPBB_dom"/>
</dbReference>
<evidence type="ECO:0000313" key="5">
    <source>
        <dbReference type="Proteomes" id="UP000243579"/>
    </source>
</evidence>
<dbReference type="EMBL" id="JNBR01000903">
    <property type="protein sequence ID" value="OQR89184.1"/>
    <property type="molecule type" value="Genomic_DNA"/>
</dbReference>
<dbReference type="Gene3D" id="2.40.40.10">
    <property type="entry name" value="RlpA-like domain"/>
    <property type="match status" value="1"/>
</dbReference>
<evidence type="ECO:0000259" key="3">
    <source>
        <dbReference type="PROSITE" id="PS50842"/>
    </source>
</evidence>
<dbReference type="Proteomes" id="UP000243579">
    <property type="component" value="Unassembled WGS sequence"/>
</dbReference>
<name>A0A1V9YTQ2_ACHHY</name>
<keyword evidence="1 2" id="KW-0732">Signal</keyword>
<accession>A0A1V9YTQ2</accession>
<dbReference type="PANTHER" id="PTHR31836:SF21">
    <property type="entry name" value="EXPANSIN-LIKE PROTEIN 7"/>
    <property type="match status" value="1"/>
</dbReference>
<evidence type="ECO:0000313" key="4">
    <source>
        <dbReference type="EMBL" id="OQR89184.1"/>
    </source>
</evidence>
<protein>
    <recommendedName>
        <fullName evidence="3">Expansin-like EG45 domain-containing protein</fullName>
    </recommendedName>
</protein>
<dbReference type="Pfam" id="PF00967">
    <property type="entry name" value="Barwin"/>
    <property type="match status" value="1"/>
</dbReference>
<feature type="chain" id="PRO_5011963740" description="Expansin-like EG45 domain-containing protein" evidence="2">
    <location>
        <begin position="16"/>
        <end position="208"/>
    </location>
</feature>
<comment type="caution">
    <text evidence="4">The sequence shown here is derived from an EMBL/GenBank/DDBJ whole genome shotgun (WGS) entry which is preliminary data.</text>
</comment>
<sequence>MRALLITTLMSLATAETFSGLASPSDSSDAFNGNCGLMDVIPAFKSLYVSLNLELYAQGINCGRCIEVQCTDERCQKQPKLVAQVANSTPGARGDVSLSNSLFNAVTGSTNGKYSVSWQFVDCPVAGGVKVCTKTGSNQWWLAVQPTNTVDGVESMTINGKVASLGNGVNNYYFRADPTPDTPLERTRITMTSYKGETISTTVSLVAN</sequence>
<dbReference type="GO" id="GO:0050832">
    <property type="term" value="P:defense response to fungus"/>
    <property type="evidence" value="ECO:0007669"/>
    <property type="project" value="InterPro"/>
</dbReference>
<gene>
    <name evidence="4" type="ORF">ACHHYP_06432</name>
</gene>
<proteinExistence type="predicted"/>
<dbReference type="PANTHER" id="PTHR31836">
    <property type="match status" value="1"/>
</dbReference>
<feature type="domain" description="Expansin-like EG45" evidence="3">
    <location>
        <begin position="32"/>
        <end position="128"/>
    </location>
</feature>